<evidence type="ECO:0008006" key="3">
    <source>
        <dbReference type="Google" id="ProtNLM"/>
    </source>
</evidence>
<dbReference type="GeneID" id="78340779"/>
<dbReference type="OrthoDB" id="4623393at2"/>
<name>A0A4Y1WQE6_9BACT</name>
<protein>
    <recommendedName>
        <fullName evidence="3">DUF4259 domain-containing protein</fullName>
    </recommendedName>
</protein>
<proteinExistence type="predicted"/>
<dbReference type="Proteomes" id="UP000318946">
    <property type="component" value="Chromosome"/>
</dbReference>
<accession>A0A4Y1WQE6</accession>
<organism evidence="1 2">
    <name type="scientific">Alistipes communis</name>
    <dbReference type="NCBI Taxonomy" id="2585118"/>
    <lineage>
        <taxon>Bacteria</taxon>
        <taxon>Pseudomonadati</taxon>
        <taxon>Bacteroidota</taxon>
        <taxon>Bacteroidia</taxon>
        <taxon>Bacteroidales</taxon>
        <taxon>Rikenellaceae</taxon>
        <taxon>Alistipes</taxon>
    </lineage>
</organism>
<keyword evidence="2" id="KW-1185">Reference proteome</keyword>
<gene>
    <name evidence="1" type="ORF">A5CBH24_00570</name>
</gene>
<sequence length="128" mass="14751">MGTWGSGIYENDSTRDYIDGIIDNISNAVRDIVKRDYMLLHAGMPQSDLFMCYIDLLNAICSRHDLYTSLPDAEVVRKWKAKYMEVWEFTVGECDPAEDYRRERAVVLNESFDNLIALASKKNESTKL</sequence>
<reference evidence="2" key="1">
    <citation type="submission" date="2019-06" db="EMBL/GenBank/DDBJ databases">
        <title>Alistipes onderdonkii subsp. vulgaris subsp. nov., Alistipes dispar sp. nov. and Alistipes communis sp. nov., isolated from human faeces, and creation of Alistipes onderdonkii subsp. onderdonkii subsp. nov.</title>
        <authorList>
            <person name="Sakamoto M."/>
            <person name="Ikeyama N."/>
            <person name="Ogata Y."/>
            <person name="Suda W."/>
            <person name="Iino T."/>
            <person name="Hattori M."/>
            <person name="Ohkuma M."/>
        </authorList>
    </citation>
    <scope>NUCLEOTIDE SEQUENCE [LARGE SCALE GENOMIC DNA]</scope>
    <source>
        <strain evidence="2">5CBH24</strain>
    </source>
</reference>
<evidence type="ECO:0000313" key="2">
    <source>
        <dbReference type="Proteomes" id="UP000318946"/>
    </source>
</evidence>
<dbReference type="AlphaFoldDB" id="A0A4Y1WQE6"/>
<dbReference type="EMBL" id="AP019735">
    <property type="protein sequence ID" value="BBL02744.1"/>
    <property type="molecule type" value="Genomic_DNA"/>
</dbReference>
<evidence type="ECO:0000313" key="1">
    <source>
        <dbReference type="EMBL" id="BBL02744.1"/>
    </source>
</evidence>
<dbReference type="KEGG" id="acou:A5CBH24_00570"/>
<dbReference type="RefSeq" id="WP_141411801.1">
    <property type="nucleotide sequence ID" value="NZ_AP019735.1"/>
</dbReference>